<dbReference type="CDD" id="cd22191">
    <property type="entry name" value="DPBB_RlpA_EXP_N-like"/>
    <property type="match status" value="1"/>
</dbReference>
<feature type="region of interest" description="Disordered" evidence="2">
    <location>
        <begin position="37"/>
        <end position="209"/>
    </location>
</feature>
<dbReference type="PANTHER" id="PTHR31836">
    <property type="match status" value="1"/>
</dbReference>
<accession>A0AA39ZCR6</accession>
<feature type="chain" id="PRO_5041225562" evidence="3">
    <location>
        <begin position="24"/>
        <end position="312"/>
    </location>
</feature>
<feature type="compositionally biased region" description="Acidic residues" evidence="2">
    <location>
        <begin position="72"/>
        <end position="157"/>
    </location>
</feature>
<name>A0AA39ZCR6_9PEZI</name>
<evidence type="ECO:0000256" key="3">
    <source>
        <dbReference type="SAM" id="SignalP"/>
    </source>
</evidence>
<organism evidence="4 5">
    <name type="scientific">Cercophora samala</name>
    <dbReference type="NCBI Taxonomy" id="330535"/>
    <lineage>
        <taxon>Eukaryota</taxon>
        <taxon>Fungi</taxon>
        <taxon>Dikarya</taxon>
        <taxon>Ascomycota</taxon>
        <taxon>Pezizomycotina</taxon>
        <taxon>Sordariomycetes</taxon>
        <taxon>Sordariomycetidae</taxon>
        <taxon>Sordariales</taxon>
        <taxon>Lasiosphaeriaceae</taxon>
        <taxon>Cercophora</taxon>
    </lineage>
</organism>
<dbReference type="Gene3D" id="2.40.40.10">
    <property type="entry name" value="RlpA-like domain"/>
    <property type="match status" value="1"/>
</dbReference>
<evidence type="ECO:0000313" key="4">
    <source>
        <dbReference type="EMBL" id="KAK0668544.1"/>
    </source>
</evidence>
<protein>
    <submittedName>
        <fullName evidence="4">RlpA-like double-psi beta-barrel-protein domain-containing protein-containing protein</fullName>
    </submittedName>
</protein>
<comment type="caution">
    <text evidence="4">The sequence shown here is derived from an EMBL/GenBank/DDBJ whole genome shotgun (WGS) entry which is preliminary data.</text>
</comment>
<evidence type="ECO:0000256" key="1">
    <source>
        <dbReference type="ARBA" id="ARBA00022729"/>
    </source>
</evidence>
<dbReference type="InterPro" id="IPR036908">
    <property type="entry name" value="RlpA-like_sf"/>
</dbReference>
<dbReference type="InterPro" id="IPR051477">
    <property type="entry name" value="Expansin_CellWall"/>
</dbReference>
<gene>
    <name evidence="4" type="ORF">QBC41DRAFT_303351</name>
</gene>
<dbReference type="PANTHER" id="PTHR31836:SF28">
    <property type="entry name" value="SRCR DOMAIN-CONTAINING PROTEIN-RELATED"/>
    <property type="match status" value="1"/>
</dbReference>
<evidence type="ECO:0000313" key="5">
    <source>
        <dbReference type="Proteomes" id="UP001174997"/>
    </source>
</evidence>
<keyword evidence="5" id="KW-1185">Reference proteome</keyword>
<keyword evidence="1 3" id="KW-0732">Signal</keyword>
<feature type="compositionally biased region" description="Acidic residues" evidence="2">
    <location>
        <begin position="172"/>
        <end position="189"/>
    </location>
</feature>
<proteinExistence type="predicted"/>
<evidence type="ECO:0000256" key="2">
    <source>
        <dbReference type="SAM" id="MobiDB-lite"/>
    </source>
</evidence>
<sequence length="312" mass="35242">MVLPTSTLRALLALSTLAIPILSLPAPIIHKSSSSSSIAKRGVTHHPSELDSSWDDADNWAPHSGWYSYSEDSADWNEDDDDDNDDDDEEEEYWEVDSWDDDDEDYDYDNDDDYEDYNDYDEEWDDEDEDDNDDGEWDDEEEEDWESDDDSDSDEEDSGHIHYYDDSNNNWDGDDNADNDDGDETDYEDYAPAQPASYSPHQTLHSGIGTVYTQDGHAGSCGNHHDDTAFIAALGNAWMHHQYKASECGRRIQVTNKGSHYHIGGKGNTITVTVQDTCASCDKGHVDFSHAAWDALTDGSPHGQIDLEWTWL</sequence>
<dbReference type="SUPFAM" id="SSF50685">
    <property type="entry name" value="Barwin-like endoglucanases"/>
    <property type="match status" value="1"/>
</dbReference>
<feature type="compositionally biased region" description="Polar residues" evidence="2">
    <location>
        <begin position="196"/>
        <end position="205"/>
    </location>
</feature>
<dbReference type="Proteomes" id="UP001174997">
    <property type="component" value="Unassembled WGS sequence"/>
</dbReference>
<feature type="signal peptide" evidence="3">
    <location>
        <begin position="1"/>
        <end position="23"/>
    </location>
</feature>
<dbReference type="AlphaFoldDB" id="A0AA39ZCR6"/>
<reference evidence="4" key="1">
    <citation type="submission" date="2023-06" db="EMBL/GenBank/DDBJ databases">
        <title>Genome-scale phylogeny and comparative genomics of the fungal order Sordariales.</title>
        <authorList>
            <consortium name="Lawrence Berkeley National Laboratory"/>
            <person name="Hensen N."/>
            <person name="Bonometti L."/>
            <person name="Westerberg I."/>
            <person name="Brannstrom I.O."/>
            <person name="Guillou S."/>
            <person name="Cros-Aarteil S."/>
            <person name="Calhoun S."/>
            <person name="Haridas S."/>
            <person name="Kuo A."/>
            <person name="Mondo S."/>
            <person name="Pangilinan J."/>
            <person name="Riley R."/>
            <person name="Labutti K."/>
            <person name="Andreopoulos B."/>
            <person name="Lipzen A."/>
            <person name="Chen C."/>
            <person name="Yanf M."/>
            <person name="Daum C."/>
            <person name="Ng V."/>
            <person name="Clum A."/>
            <person name="Steindorff A."/>
            <person name="Ohm R."/>
            <person name="Martin F."/>
            <person name="Silar P."/>
            <person name="Natvig D."/>
            <person name="Lalanne C."/>
            <person name="Gautier V."/>
            <person name="Ament-Velasquez S.L."/>
            <person name="Kruys A."/>
            <person name="Hutchinson M.I."/>
            <person name="Powell A.J."/>
            <person name="Barry K."/>
            <person name="Miller A.N."/>
            <person name="Grigoriev I.V."/>
            <person name="Debuchy R."/>
            <person name="Gladieux P."/>
            <person name="Thoren M.H."/>
            <person name="Johannesson H."/>
        </authorList>
    </citation>
    <scope>NUCLEOTIDE SEQUENCE</scope>
    <source>
        <strain evidence="4">CBS 307.81</strain>
    </source>
</reference>
<dbReference type="EMBL" id="JAULSY010000055">
    <property type="protein sequence ID" value="KAK0668544.1"/>
    <property type="molecule type" value="Genomic_DNA"/>
</dbReference>